<dbReference type="Proteomes" id="UP000033448">
    <property type="component" value="Unassembled WGS sequence"/>
</dbReference>
<gene>
    <name evidence="3" type="ORF">RL72_02964</name>
</gene>
<dbReference type="PATRIC" id="fig|582680.7.peg.3021"/>
<proteinExistence type="inferred from homology"/>
<name>A0A0F0KGC8_9MICO</name>
<dbReference type="PANTHER" id="PTHR46553">
    <property type="entry name" value="ADENINE NUCLEOTIDE ALPHA HYDROLASES-LIKE SUPERFAMILY PROTEIN"/>
    <property type="match status" value="1"/>
</dbReference>
<evidence type="ECO:0000313" key="3">
    <source>
        <dbReference type="EMBL" id="KJL19918.1"/>
    </source>
</evidence>
<dbReference type="InterPro" id="IPR014729">
    <property type="entry name" value="Rossmann-like_a/b/a_fold"/>
</dbReference>
<evidence type="ECO:0000313" key="4">
    <source>
        <dbReference type="Proteomes" id="UP000033448"/>
    </source>
</evidence>
<evidence type="ECO:0000256" key="1">
    <source>
        <dbReference type="ARBA" id="ARBA00008791"/>
    </source>
</evidence>
<dbReference type="Gene3D" id="3.40.50.620">
    <property type="entry name" value="HUPs"/>
    <property type="match status" value="1"/>
</dbReference>
<dbReference type="InterPro" id="IPR006016">
    <property type="entry name" value="UspA"/>
</dbReference>
<sequence>MNTTANAPILVGVDGSEPSLDALRYAATLSEALDRPLRVVMTWDYAALIDLYPTPDRSPDEETAVLLDAAIKDVFGEDPPASLSAAVIAGPPPSVLIDESRDAEMLVLGSRGRGGFAGLLLGSVSATCATHAHCPVLIVRHEKRKG</sequence>
<comment type="similarity">
    <text evidence="1">Belongs to the universal stress protein A family.</text>
</comment>
<evidence type="ECO:0000259" key="2">
    <source>
        <dbReference type="Pfam" id="PF00582"/>
    </source>
</evidence>
<keyword evidence="4" id="KW-1185">Reference proteome</keyword>
<dbReference type="InterPro" id="IPR006015">
    <property type="entry name" value="Universal_stress_UspA"/>
</dbReference>
<reference evidence="3 4" key="1">
    <citation type="submission" date="2015-02" db="EMBL/GenBank/DDBJ databases">
        <title>Draft genome sequences of ten Microbacterium spp. with emphasis on heavy metal contaminated environments.</title>
        <authorList>
            <person name="Corretto E."/>
        </authorList>
    </citation>
    <scope>NUCLEOTIDE SEQUENCE [LARGE SCALE GENOMIC DNA]</scope>
    <source>
        <strain evidence="3 4">DSM 23848</strain>
    </source>
</reference>
<dbReference type="Pfam" id="PF00582">
    <property type="entry name" value="Usp"/>
    <property type="match status" value="1"/>
</dbReference>
<organism evidence="3 4">
    <name type="scientific">Microbacterium azadirachtae</name>
    <dbReference type="NCBI Taxonomy" id="582680"/>
    <lineage>
        <taxon>Bacteria</taxon>
        <taxon>Bacillati</taxon>
        <taxon>Actinomycetota</taxon>
        <taxon>Actinomycetes</taxon>
        <taxon>Micrococcales</taxon>
        <taxon>Microbacteriaceae</taxon>
        <taxon>Microbacterium</taxon>
    </lineage>
</organism>
<dbReference type="SUPFAM" id="SSF52402">
    <property type="entry name" value="Adenine nucleotide alpha hydrolases-like"/>
    <property type="match status" value="1"/>
</dbReference>
<dbReference type="PANTHER" id="PTHR46553:SF3">
    <property type="entry name" value="ADENINE NUCLEOTIDE ALPHA HYDROLASES-LIKE SUPERFAMILY PROTEIN"/>
    <property type="match status" value="1"/>
</dbReference>
<dbReference type="OrthoDB" id="6174426at2"/>
<protein>
    <submittedName>
        <fullName evidence="3">Universal stress protein</fullName>
    </submittedName>
</protein>
<feature type="domain" description="UspA" evidence="2">
    <location>
        <begin position="8"/>
        <end position="140"/>
    </location>
</feature>
<dbReference type="EMBL" id="JYIT01000083">
    <property type="protein sequence ID" value="KJL19918.1"/>
    <property type="molecule type" value="Genomic_DNA"/>
</dbReference>
<dbReference type="PRINTS" id="PR01438">
    <property type="entry name" value="UNVRSLSTRESS"/>
</dbReference>
<dbReference type="AlphaFoldDB" id="A0A0F0KGC8"/>
<accession>A0A0F0KGC8</accession>
<comment type="caution">
    <text evidence="3">The sequence shown here is derived from an EMBL/GenBank/DDBJ whole genome shotgun (WGS) entry which is preliminary data.</text>
</comment>
<dbReference type="RefSeq" id="WP_045251597.1">
    <property type="nucleotide sequence ID" value="NZ_CP099706.1"/>
</dbReference>